<dbReference type="InterPro" id="IPR029063">
    <property type="entry name" value="SAM-dependent_MTases_sf"/>
</dbReference>
<dbReference type="SUPFAM" id="SSF53335">
    <property type="entry name" value="S-adenosyl-L-methionine-dependent methyltransferases"/>
    <property type="match status" value="1"/>
</dbReference>
<evidence type="ECO:0000256" key="4">
    <source>
        <dbReference type="ARBA" id="ARBA00022691"/>
    </source>
</evidence>
<keyword evidence="5" id="KW-0128">Catecholamine metabolism</keyword>
<keyword evidence="2" id="KW-0489">Methyltransferase</keyword>
<organism evidence="7">
    <name type="scientific">Pyramimonas obovata</name>
    <dbReference type="NCBI Taxonomy" id="1411642"/>
    <lineage>
        <taxon>Eukaryota</taxon>
        <taxon>Viridiplantae</taxon>
        <taxon>Chlorophyta</taxon>
        <taxon>Pyramimonadophyceae</taxon>
        <taxon>Pyramimonadales</taxon>
        <taxon>Pyramimonadaceae</taxon>
        <taxon>Pyramimonas</taxon>
        <taxon>Pyramimonas incertae sedis</taxon>
    </lineage>
</organism>
<dbReference type="PANTHER" id="PTHR43836:SF2">
    <property type="entry name" value="CATECHOL O-METHYLTRANSFERASE 1-RELATED"/>
    <property type="match status" value="1"/>
</dbReference>
<evidence type="ECO:0000256" key="5">
    <source>
        <dbReference type="ARBA" id="ARBA00022939"/>
    </source>
</evidence>
<dbReference type="PANTHER" id="PTHR43836">
    <property type="entry name" value="CATECHOL O-METHYLTRANSFERASE 1-RELATED"/>
    <property type="match status" value="1"/>
</dbReference>
<evidence type="ECO:0000313" key="7">
    <source>
        <dbReference type="EMBL" id="CAD8660551.1"/>
    </source>
</evidence>
<dbReference type="InterPro" id="IPR002935">
    <property type="entry name" value="SAM_O-MeTrfase"/>
</dbReference>
<dbReference type="EMBL" id="HBFA01012327">
    <property type="protein sequence ID" value="CAD8660551.1"/>
    <property type="molecule type" value="Transcribed_RNA"/>
</dbReference>
<dbReference type="Pfam" id="PF01596">
    <property type="entry name" value="Methyltransf_3"/>
    <property type="match status" value="1"/>
</dbReference>
<dbReference type="PROSITE" id="PS51682">
    <property type="entry name" value="SAM_OMT_I"/>
    <property type="match status" value="1"/>
</dbReference>
<dbReference type="Gene3D" id="3.40.50.150">
    <property type="entry name" value="Vaccinia Virus protein VP39"/>
    <property type="match status" value="1"/>
</dbReference>
<evidence type="ECO:0000256" key="3">
    <source>
        <dbReference type="ARBA" id="ARBA00022679"/>
    </source>
</evidence>
<keyword evidence="3" id="KW-0808">Transferase</keyword>
<keyword evidence="4" id="KW-0949">S-adenosyl-L-methionine</keyword>
<reference evidence="7" key="1">
    <citation type="submission" date="2021-01" db="EMBL/GenBank/DDBJ databases">
        <authorList>
            <person name="Corre E."/>
            <person name="Pelletier E."/>
            <person name="Niang G."/>
            <person name="Scheremetjew M."/>
            <person name="Finn R."/>
            <person name="Kale V."/>
            <person name="Holt S."/>
            <person name="Cochrane G."/>
            <person name="Meng A."/>
            <person name="Brown T."/>
            <person name="Cohen L."/>
        </authorList>
    </citation>
    <scope>NUCLEOTIDE SEQUENCE</scope>
    <source>
        <strain evidence="7">CCMP722</strain>
    </source>
</reference>
<dbReference type="AlphaFoldDB" id="A0A7S0R090"/>
<dbReference type="GO" id="GO:0032259">
    <property type="term" value="P:methylation"/>
    <property type="evidence" value="ECO:0007669"/>
    <property type="project" value="UniProtKB-KW"/>
</dbReference>
<evidence type="ECO:0000256" key="2">
    <source>
        <dbReference type="ARBA" id="ARBA00022603"/>
    </source>
</evidence>
<comment type="similarity">
    <text evidence="6">Belongs to the class I-like SAM-binding methyltransferase superfamily. Cation-dependent O-methyltransferase family.</text>
</comment>
<sequence length="323" mass="35124">MQQIICRQQMQLTCNSVGASRNKVKTAPPCTRRIAAAKGAPEESCVAAGSATSSMPSSDTSFGSCASRRAVLGLALPAALSLTPARVSASEFDPTFYSEWSYVQPSDILPYIIENSTQGDAAAVVAAFDRFGEYYPMYKCGDEKGQILERLVNEVKPKIILELGSFLGYSAIRCAGRLPPGGRIITIEAKPQNAEVARQTIARAGFADRVQVISGKLAADALPDVSKILNGGSVDMIYLDHFKDCYLPDLKQMEAQGLLRENTCVVADNVVYPGAPGFLEYVDSSVGRYKTYLEPAKFEYDQKWKPDWVPKEDALSVSFFQGN</sequence>
<dbReference type="GO" id="GO:0016206">
    <property type="term" value="F:catechol O-methyltransferase activity"/>
    <property type="evidence" value="ECO:0007669"/>
    <property type="project" value="UniProtKB-EC"/>
</dbReference>
<protein>
    <recommendedName>
        <fullName evidence="1">catechol O-methyltransferase</fullName>
        <ecNumber evidence="1">2.1.1.6</ecNumber>
    </recommendedName>
</protein>
<evidence type="ECO:0000256" key="1">
    <source>
        <dbReference type="ARBA" id="ARBA00012880"/>
    </source>
</evidence>
<dbReference type="EC" id="2.1.1.6" evidence="1"/>
<dbReference type="GO" id="GO:0006584">
    <property type="term" value="P:catecholamine metabolic process"/>
    <property type="evidence" value="ECO:0007669"/>
    <property type="project" value="UniProtKB-KW"/>
</dbReference>
<evidence type="ECO:0000256" key="6">
    <source>
        <dbReference type="ARBA" id="ARBA00023453"/>
    </source>
</evidence>
<name>A0A7S0R090_9CHLO</name>
<proteinExistence type="inferred from homology"/>
<accession>A0A7S0R090</accession>
<gene>
    <name evidence="7" type="ORF">POBO1169_LOCUS6434</name>
</gene>